<feature type="region of interest" description="Disordered" evidence="3">
    <location>
        <begin position="566"/>
        <end position="586"/>
    </location>
</feature>
<gene>
    <name evidence="5" type="ORF">CYCCA115_LOCUS478</name>
</gene>
<evidence type="ECO:0000256" key="3">
    <source>
        <dbReference type="SAM" id="MobiDB-lite"/>
    </source>
</evidence>
<feature type="region of interest" description="Disordered" evidence="3">
    <location>
        <begin position="358"/>
        <end position="387"/>
    </location>
</feature>
<keyword evidence="1" id="KW-0880">Kelch repeat</keyword>
<dbReference type="Proteomes" id="UP001295423">
    <property type="component" value="Unassembled WGS sequence"/>
</dbReference>
<name>A0AAD2FBZ1_9STRA</name>
<dbReference type="PROSITE" id="PS50181">
    <property type="entry name" value="FBOX"/>
    <property type="match status" value="1"/>
</dbReference>
<keyword evidence="2" id="KW-0677">Repeat</keyword>
<reference evidence="5" key="1">
    <citation type="submission" date="2023-08" db="EMBL/GenBank/DDBJ databases">
        <authorList>
            <person name="Audoor S."/>
            <person name="Bilcke G."/>
        </authorList>
    </citation>
    <scope>NUCLEOTIDE SEQUENCE</scope>
</reference>
<evidence type="ECO:0000313" key="5">
    <source>
        <dbReference type="EMBL" id="CAJ1907152.1"/>
    </source>
</evidence>
<keyword evidence="6" id="KW-1185">Reference proteome</keyword>
<organism evidence="5 6">
    <name type="scientific">Cylindrotheca closterium</name>
    <dbReference type="NCBI Taxonomy" id="2856"/>
    <lineage>
        <taxon>Eukaryota</taxon>
        <taxon>Sar</taxon>
        <taxon>Stramenopiles</taxon>
        <taxon>Ochrophyta</taxon>
        <taxon>Bacillariophyta</taxon>
        <taxon>Bacillariophyceae</taxon>
        <taxon>Bacillariophycidae</taxon>
        <taxon>Bacillariales</taxon>
        <taxon>Bacillariaceae</taxon>
        <taxon>Cylindrotheca</taxon>
    </lineage>
</organism>
<dbReference type="SUPFAM" id="SSF117281">
    <property type="entry name" value="Kelch motif"/>
    <property type="match status" value="1"/>
</dbReference>
<dbReference type="InterPro" id="IPR001810">
    <property type="entry name" value="F-box_dom"/>
</dbReference>
<feature type="domain" description="F-box" evidence="4">
    <location>
        <begin position="1"/>
        <end position="46"/>
    </location>
</feature>
<dbReference type="PANTHER" id="PTHR46093:SF18">
    <property type="entry name" value="FIBRONECTIN TYPE-III DOMAIN-CONTAINING PROTEIN"/>
    <property type="match status" value="1"/>
</dbReference>
<comment type="caution">
    <text evidence="5">The sequence shown here is derived from an EMBL/GenBank/DDBJ whole genome shotgun (WGS) entry which is preliminary data.</text>
</comment>
<sequence length="586" mass="64892">MLLDLPEDALRSVALHLEAPDVLSLLSTHKDFQEPIGRSATFWGQLLARDFDLAAGSIAENTSPRQEYLTKAYVDHLPAARWYPIRRRPVSVSAREGHLACVLPGPDNEQRVVITGGYSDDDEVYMMRVPSKSKTNNTVQTWSWESLMPGNSRPSFTYGASLNALDATTMKDGCHVARAIRFGGFQAGGYSNEVNQVWLMTARSEKVDDKNSPNPLPRSTSVSWDLIQTTNPQCGAPRAYHTATLIAGRYLVILGGMMWRESILSEAILDTQTWTWITDPITSFGNDKPSGRHGHSVILDSRRNRLLLFGGGSGTDLLRSGKDNSEVWELKMNDDWETNLKLPWTWSKIHNDTCTQSEIDEDENENGEEADGNSDTTMQTTRSSPPLPPAEALCIGRCHHGIKVTPNTAVFLFGSGRPSTNGVIGYDLRNDCFLRPRISGPLPVPRFSGVAVYLESEGYLMTHGGYSSQQSDCIDDLSILDLAPFVKRDFTVLPVDTGRRPHREITNDDAQNGRINRGYGGNMFEQHQFLTQIVSLTRGGLVTPAELEELLASRGIVSNNGVVVLGEGGDYDNDDDDDDDEYYVEE</sequence>
<dbReference type="InterPro" id="IPR015915">
    <property type="entry name" value="Kelch-typ_b-propeller"/>
</dbReference>
<dbReference type="PANTHER" id="PTHR46093">
    <property type="entry name" value="ACYL-COA-BINDING DOMAIN-CONTAINING PROTEIN 5"/>
    <property type="match status" value="1"/>
</dbReference>
<accession>A0AAD2FBZ1</accession>
<evidence type="ECO:0000313" key="6">
    <source>
        <dbReference type="Proteomes" id="UP001295423"/>
    </source>
</evidence>
<protein>
    <recommendedName>
        <fullName evidence="4">F-box domain-containing protein</fullName>
    </recommendedName>
</protein>
<evidence type="ECO:0000259" key="4">
    <source>
        <dbReference type="PROSITE" id="PS50181"/>
    </source>
</evidence>
<evidence type="ECO:0000256" key="2">
    <source>
        <dbReference type="ARBA" id="ARBA00022737"/>
    </source>
</evidence>
<feature type="compositionally biased region" description="Acidic residues" evidence="3">
    <location>
        <begin position="358"/>
        <end position="372"/>
    </location>
</feature>
<feature type="compositionally biased region" description="Acidic residues" evidence="3">
    <location>
        <begin position="569"/>
        <end position="586"/>
    </location>
</feature>
<evidence type="ECO:0000256" key="1">
    <source>
        <dbReference type="ARBA" id="ARBA00022441"/>
    </source>
</evidence>
<dbReference type="AlphaFoldDB" id="A0AAD2FBZ1"/>
<dbReference type="Gene3D" id="2.120.10.80">
    <property type="entry name" value="Kelch-type beta propeller"/>
    <property type="match status" value="2"/>
</dbReference>
<dbReference type="EMBL" id="CAKOGP040000001">
    <property type="protein sequence ID" value="CAJ1907152.1"/>
    <property type="molecule type" value="Genomic_DNA"/>
</dbReference>
<proteinExistence type="predicted"/>
<feature type="compositionally biased region" description="Polar residues" evidence="3">
    <location>
        <begin position="374"/>
        <end position="384"/>
    </location>
</feature>